<dbReference type="EMBL" id="RHJS01000001">
    <property type="protein sequence ID" value="RRK36928.1"/>
    <property type="molecule type" value="Genomic_DNA"/>
</dbReference>
<feature type="compositionally biased region" description="Basic and acidic residues" evidence="1">
    <location>
        <begin position="289"/>
        <end position="314"/>
    </location>
</feature>
<feature type="region of interest" description="Disordered" evidence="1">
    <location>
        <begin position="289"/>
        <end position="326"/>
    </location>
</feature>
<protein>
    <recommendedName>
        <fullName evidence="4">GGDEF domain-containing protein</fullName>
    </recommendedName>
</protein>
<evidence type="ECO:0008006" key="4">
    <source>
        <dbReference type="Google" id="ProtNLM"/>
    </source>
</evidence>
<proteinExistence type="predicted"/>
<keyword evidence="3" id="KW-1185">Reference proteome</keyword>
<accession>A0A3R8M4B4</accession>
<dbReference type="Proteomes" id="UP000274920">
    <property type="component" value="Unassembled WGS sequence"/>
</dbReference>
<evidence type="ECO:0000313" key="3">
    <source>
        <dbReference type="Proteomes" id="UP000274920"/>
    </source>
</evidence>
<sequence length="347" mass="39129">MALEKIYGEFMELYDSSGREFFSEAVVLLANWYTGREHTILARDGECGWKLAASTLRNPDETDFLVKAAGKDFKECERGLFFFSAVRNSVCSHRVIPLMVRKGETAGLWIMESIGKEKISPDREILKTGHLLAFFVQHSLDERMLVYNKYLDAEMNLPGKTYFRQVTGRIQEQGHLMIVCGFRWNQFREAVRAKGAQRMEEEMLRLCEKIKRLDLGNVYSLAEDTIVLVSADSSQEVYAGVDCTFRDQGMGKALKIVILCLARGKDVLTELESAFQAGRAGNIWIQTEEKKNPVSRRGSEKQAAEEAQEQRADVPAKNMGRTGNICDEGSAEEIEDILGLLEGRGSK</sequence>
<evidence type="ECO:0000313" key="2">
    <source>
        <dbReference type="EMBL" id="RRK36928.1"/>
    </source>
</evidence>
<evidence type="ECO:0000256" key="1">
    <source>
        <dbReference type="SAM" id="MobiDB-lite"/>
    </source>
</evidence>
<organism evidence="2 3">
    <name type="scientific">Schaedlerella arabinosiphila</name>
    <dbReference type="NCBI Taxonomy" id="2044587"/>
    <lineage>
        <taxon>Bacteria</taxon>
        <taxon>Bacillati</taxon>
        <taxon>Bacillota</taxon>
        <taxon>Clostridia</taxon>
        <taxon>Lachnospirales</taxon>
        <taxon>Lachnospiraceae</taxon>
        <taxon>Schaedlerella</taxon>
    </lineage>
</organism>
<dbReference type="AlphaFoldDB" id="A0A3R8M4B4"/>
<name>A0A3R8M4B4_9FIRM</name>
<comment type="caution">
    <text evidence="2">The sequence shown here is derived from an EMBL/GenBank/DDBJ whole genome shotgun (WGS) entry which is preliminary data.</text>
</comment>
<reference evidence="2" key="1">
    <citation type="submission" date="2018-10" db="EMBL/GenBank/DDBJ databases">
        <title>Schaedlerella arabinophila gen. nov. sp. nov., isolated from the mouse intestinal tract and comparative analysis with the genome of the closely related altered Schaedler flora strain ASF502.</title>
        <authorList>
            <person name="Miyake S."/>
            <person name="Soh M."/>
            <person name="Seedorf H."/>
        </authorList>
    </citation>
    <scope>NUCLEOTIDE SEQUENCE [LARGE SCALE GENOMIC DNA]</scope>
    <source>
        <strain evidence="2">DSM 106076</strain>
    </source>
</reference>
<dbReference type="RefSeq" id="WP_125125870.1">
    <property type="nucleotide sequence ID" value="NZ_RHJS01000001.1"/>
</dbReference>
<gene>
    <name evidence="2" type="ORF">EBB54_00225</name>
</gene>